<dbReference type="Proteomes" id="UP000294963">
    <property type="component" value="Unassembled WGS sequence"/>
</dbReference>
<feature type="compositionally biased region" description="Basic and acidic residues" evidence="3">
    <location>
        <begin position="150"/>
        <end position="169"/>
    </location>
</feature>
<evidence type="ECO:0000313" key="6">
    <source>
        <dbReference type="Proteomes" id="UP000294963"/>
    </source>
</evidence>
<keyword evidence="2" id="KW-0184">Conjugation</keyword>
<reference evidence="5 6" key="1">
    <citation type="submission" date="2019-03" db="EMBL/GenBank/DDBJ databases">
        <title>Genomic analyses of the natural microbiome of Caenorhabditis elegans.</title>
        <authorList>
            <person name="Samuel B."/>
        </authorList>
    </citation>
    <scope>NUCLEOTIDE SEQUENCE [LARGE SCALE GENOMIC DNA]</scope>
    <source>
        <strain evidence="5 6">JUb89</strain>
    </source>
</reference>
<feature type="domain" description="MobA/MobL protein" evidence="4">
    <location>
        <begin position="19"/>
        <end position="214"/>
    </location>
</feature>
<comment type="similarity">
    <text evidence="1">Belongs to the MobA/MobL family.</text>
</comment>
<dbReference type="OrthoDB" id="1634048at2"/>
<organism evidence="5 6">
    <name type="scientific">Acinetobacter calcoaceticus</name>
    <dbReference type="NCBI Taxonomy" id="471"/>
    <lineage>
        <taxon>Bacteria</taxon>
        <taxon>Pseudomonadati</taxon>
        <taxon>Pseudomonadota</taxon>
        <taxon>Gammaproteobacteria</taxon>
        <taxon>Moraxellales</taxon>
        <taxon>Moraxellaceae</taxon>
        <taxon>Acinetobacter</taxon>
        <taxon>Acinetobacter calcoaceticus/baumannii complex</taxon>
    </lineage>
</organism>
<feature type="region of interest" description="Disordered" evidence="3">
    <location>
        <begin position="148"/>
        <end position="169"/>
    </location>
</feature>
<name>A0A4R1XDF1_ACICA</name>
<dbReference type="InterPro" id="IPR005053">
    <property type="entry name" value="MobA_MobL"/>
</dbReference>
<proteinExistence type="inferred from homology"/>
<dbReference type="AlphaFoldDB" id="A0A4R1XDF1"/>
<dbReference type="EMBL" id="SLVJ01000044">
    <property type="protein sequence ID" value="TCM59375.1"/>
    <property type="molecule type" value="Genomic_DNA"/>
</dbReference>
<accession>A0A4R1XDF1</accession>
<gene>
    <name evidence="5" type="ORF">EC844_1447</name>
</gene>
<evidence type="ECO:0000256" key="1">
    <source>
        <dbReference type="ARBA" id="ARBA00010873"/>
    </source>
</evidence>
<dbReference type="Gene3D" id="3.30.930.30">
    <property type="match status" value="1"/>
</dbReference>
<comment type="caution">
    <text evidence="5">The sequence shown here is derived from an EMBL/GenBank/DDBJ whole genome shotgun (WGS) entry which is preliminary data.</text>
</comment>
<protein>
    <submittedName>
        <fullName evidence="5">MobA/MobL family protein</fullName>
    </submittedName>
</protein>
<keyword evidence="6" id="KW-1185">Reference proteome</keyword>
<dbReference type="Pfam" id="PF03389">
    <property type="entry name" value="MobA_MobL"/>
    <property type="match status" value="1"/>
</dbReference>
<evidence type="ECO:0000259" key="4">
    <source>
        <dbReference type="Pfam" id="PF03389"/>
    </source>
</evidence>
<evidence type="ECO:0000313" key="5">
    <source>
        <dbReference type="EMBL" id="TCM59375.1"/>
    </source>
</evidence>
<evidence type="ECO:0000256" key="2">
    <source>
        <dbReference type="ARBA" id="ARBA00022971"/>
    </source>
</evidence>
<evidence type="ECO:0000256" key="3">
    <source>
        <dbReference type="SAM" id="MobiDB-lite"/>
    </source>
</evidence>
<sequence length="309" mass="36398">MAIARLSVKVGKVGKALAHAEYIEREEKYALKKNQDLEYSEAGNMPRWAEDNPKLFWQAADLYERKNGSTYREFEIALPRELNREQRIELIQDFIDQEIGKKYPYQLALHNPKAMDGLEQPHAHVMFNERLQDGIERDPEQYFKRYNSKVPEKGGAKKDNTGKEYKTRKDEIKDLRQRWEKLSNLHLERAGLDIRIDMRSYKDQGIEKEPEKKLLPSQAKDPTIRDALMQSRLADRLVQQYDLGDLSQELEQLQLVKSLAQDIEQGKAEFKAGFEQFKAQARQQLEEQQRYKLELEQQQPKMKYRGPSL</sequence>